<dbReference type="HOGENOM" id="CLU_002639_3_1_1"/>
<keyword evidence="4" id="KW-1185">Reference proteome</keyword>
<evidence type="ECO:0000313" key="4">
    <source>
        <dbReference type="Proteomes" id="UP000001197"/>
    </source>
</evidence>
<dbReference type="Pfam" id="PF06985">
    <property type="entry name" value="HET"/>
    <property type="match status" value="1"/>
</dbReference>
<reference evidence="3" key="4">
    <citation type="submission" date="2014-09" db="EMBL/GenBank/DDBJ databases">
        <title>Maintaining two mating types: Structure of the mating type locus and its role in heterokaryosis in Podospora anserina.</title>
        <authorList>
            <person name="Grognet P."/>
            <person name="Bidard F."/>
            <person name="Kuchly C."/>
            <person name="Chan Ho Tong L."/>
            <person name="Coppin E."/>
            <person name="Ait Benkhali J."/>
            <person name="Couloux A."/>
            <person name="Wincker P."/>
            <person name="Debuchy R."/>
            <person name="Silar P."/>
        </authorList>
    </citation>
    <scope>NUCLEOTIDE SEQUENCE</scope>
</reference>
<feature type="domain" description="Heterokaryon incompatibility" evidence="1">
    <location>
        <begin position="21"/>
        <end position="192"/>
    </location>
</feature>
<proteinExistence type="predicted"/>
<reference evidence="2" key="2">
    <citation type="submission" date="2008-07" db="EMBL/GenBank/DDBJ databases">
        <authorList>
            <person name="Genoscope - CEA"/>
        </authorList>
    </citation>
    <scope>NUCLEOTIDE SEQUENCE</scope>
    <source>
        <strain evidence="2">S mat+</strain>
    </source>
</reference>
<dbReference type="AlphaFoldDB" id="B2B5E0"/>
<name>B2B5E0_PODAN</name>
<dbReference type="PANTHER" id="PTHR33112:SF9">
    <property type="entry name" value="HETEROKARYON INCOMPATIBILITY DOMAIN-CONTAINING PROTEIN"/>
    <property type="match status" value="1"/>
</dbReference>
<dbReference type="EMBL" id="CU640366">
    <property type="protein sequence ID" value="CAP73015.1"/>
    <property type="molecule type" value="Genomic_DNA"/>
</dbReference>
<dbReference type="KEGG" id="pan:PODANSg8232"/>
<protein>
    <submittedName>
        <fullName evidence="2">Podospora anserina S mat+ genomic DNA chromosome 2, supercontig 2</fullName>
    </submittedName>
</protein>
<reference evidence="2 4" key="1">
    <citation type="journal article" date="2008" name="Genome Biol.">
        <title>The genome sequence of the model ascomycete fungus Podospora anserina.</title>
        <authorList>
            <person name="Espagne E."/>
            <person name="Lespinet O."/>
            <person name="Malagnac F."/>
            <person name="Da Silva C."/>
            <person name="Jaillon O."/>
            <person name="Porcel B.M."/>
            <person name="Couloux A."/>
            <person name="Aury J.-M."/>
            <person name="Segurens B."/>
            <person name="Poulain J."/>
            <person name="Anthouard V."/>
            <person name="Grossetete S."/>
            <person name="Khalili H."/>
            <person name="Coppin E."/>
            <person name="Dequard-Chablat M."/>
            <person name="Picard M."/>
            <person name="Contamine V."/>
            <person name="Arnaise S."/>
            <person name="Bourdais A."/>
            <person name="Berteaux-Lecellier V."/>
            <person name="Gautheret D."/>
            <person name="de Vries R.P."/>
            <person name="Battaglia E."/>
            <person name="Coutinho P.M."/>
            <person name="Danchin E.G.J."/>
            <person name="Henrissat B."/>
            <person name="El Khoury R."/>
            <person name="Sainsard-Chanet A."/>
            <person name="Boivin A."/>
            <person name="Pinan-Lucarre B."/>
            <person name="Sellem C.H."/>
            <person name="Debuchy R."/>
            <person name="Wincker P."/>
            <person name="Weissenbach J."/>
            <person name="Silar P."/>
        </authorList>
    </citation>
    <scope>NUCLEOTIDE SEQUENCE [LARGE SCALE GENOMIC DNA]</scope>
    <source>
        <strain evidence="4">S / ATCC MYA-4624 / DSM 980 / FGSC 10383</strain>
        <strain evidence="2">S mat+</strain>
    </source>
</reference>
<evidence type="ECO:0000313" key="3">
    <source>
        <dbReference type="EMBL" id="CDP25415.1"/>
    </source>
</evidence>
<dbReference type="EMBL" id="FO904937">
    <property type="protein sequence ID" value="CDP25415.1"/>
    <property type="molecule type" value="Genomic_DNA"/>
</dbReference>
<dbReference type="PANTHER" id="PTHR33112">
    <property type="entry name" value="DOMAIN PROTEIN, PUTATIVE-RELATED"/>
    <property type="match status" value="1"/>
</dbReference>
<dbReference type="VEuPathDB" id="FungiDB:PODANS_2_4380"/>
<organism evidence="2">
    <name type="scientific">Podospora anserina (strain S / ATCC MYA-4624 / DSM 980 / FGSC 10383)</name>
    <name type="common">Pleurage anserina</name>
    <dbReference type="NCBI Taxonomy" id="515849"/>
    <lineage>
        <taxon>Eukaryota</taxon>
        <taxon>Fungi</taxon>
        <taxon>Dikarya</taxon>
        <taxon>Ascomycota</taxon>
        <taxon>Pezizomycotina</taxon>
        <taxon>Sordariomycetes</taxon>
        <taxon>Sordariomycetidae</taxon>
        <taxon>Sordariales</taxon>
        <taxon>Podosporaceae</taxon>
        <taxon>Podospora</taxon>
        <taxon>Podospora anserina</taxon>
    </lineage>
</organism>
<dbReference type="InterPro" id="IPR010730">
    <property type="entry name" value="HET"/>
</dbReference>
<dbReference type="OrthoDB" id="5347061at2759"/>
<sequence length="572" mass="64536">MIRLVDAKDIVSSKSHTLPDYLALSHCWGRTTTQQAEATLKNVKGWRQGFSLGRLPRTFRDAAMITRRLGVGYLWIDSLCIIQDDKSDWERESSKMASIYQNSFLTLAATGSADGDCGCFAGFHEIPYHWSGRTVKDDKLWAPVSVEVAGFRRWFALTPPDDIRGISPYGISSSDQTLTGYPLLTRVWAFQERLVSPRVLHFGKTQMAWECRRAFWTEVFIFEDDPKKQDNGLPAYLAAPVEVQENPLPGFNQRQRTIPKDYPFEMMRKRFISLMTGTYTSKGPTTSVSSLRDLAKPDDHPDTIHEAWRMIFEFFSRLAMTYEMDRLPALSGIASAGSTSMMSTESSTNTYRGGIWSSHIPEALYWVGTSHLAPRPALYRAPSFSWASIEGPITFRDPLKVRRFFDSHLGYLGRTSCELLECSSVPEGVDPYGRVTGGHIKLRSWTSRGRVSEQTDGRWLIEHVATSKRQKFWPGIPLAVAPMKDGDEVRLSLLERIKLHAGPLYDIPVATLNPKNFLVIALVLRPRRLTTHSAWQRVGLIYPVDDMTAYIDRRENGGANIGSDSSMFDGPA</sequence>
<evidence type="ECO:0000313" key="2">
    <source>
        <dbReference type="EMBL" id="CAP73015.1"/>
    </source>
</evidence>
<accession>B2B5E0</accession>
<dbReference type="Proteomes" id="UP000001197">
    <property type="component" value="Chromosome 2"/>
</dbReference>
<evidence type="ECO:0000259" key="1">
    <source>
        <dbReference type="Pfam" id="PF06985"/>
    </source>
</evidence>
<dbReference type="eggNOG" id="ENOG502SICY">
    <property type="taxonomic scope" value="Eukaryota"/>
</dbReference>
<dbReference type="GeneID" id="6195547"/>
<gene>
    <name evidence="2" type="ORF">PODANS_2_4380</name>
</gene>
<dbReference type="InParanoid" id="B2B5E0"/>
<reference evidence="4" key="3">
    <citation type="journal article" date="2014" name="Genetics">
        <title>Maintaining two mating types: Structure of the mating type locus and its role in heterokaryosis in Podospora anserina.</title>
        <authorList>
            <person name="Grognet P."/>
            <person name="Bidard F."/>
            <person name="Kuchly C."/>
            <person name="Tong L.C.H."/>
            <person name="Coppin E."/>
            <person name="Benkhali J.A."/>
            <person name="Couloux A."/>
            <person name="Wincker P."/>
            <person name="Debuchy R."/>
            <person name="Silar P."/>
        </authorList>
    </citation>
    <scope>GENOME REANNOTATION</scope>
    <source>
        <strain evidence="4">S / ATCC MYA-4624 / DSM 980 / FGSC 10383</strain>
    </source>
</reference>
<dbReference type="RefSeq" id="XP_001911190.1">
    <property type="nucleotide sequence ID" value="XM_001911155.1"/>
</dbReference>
<dbReference type="STRING" id="515849.B2B5E0"/>